<dbReference type="Pfam" id="PF04082">
    <property type="entry name" value="Fungal_trans"/>
    <property type="match status" value="1"/>
</dbReference>
<keyword evidence="4" id="KW-0238">DNA-binding</keyword>
<dbReference type="InterPro" id="IPR007219">
    <property type="entry name" value="XnlR_reg_dom"/>
</dbReference>
<proteinExistence type="predicted"/>
<dbReference type="GO" id="GO:0006351">
    <property type="term" value="P:DNA-templated transcription"/>
    <property type="evidence" value="ECO:0007669"/>
    <property type="project" value="InterPro"/>
</dbReference>
<evidence type="ECO:0000259" key="8">
    <source>
        <dbReference type="Pfam" id="PF04082"/>
    </source>
</evidence>
<dbReference type="InterPro" id="IPR051615">
    <property type="entry name" value="Transcr_Regulatory_Elem"/>
</dbReference>
<accession>A0A8H2Y083</accession>
<reference evidence="9" key="1">
    <citation type="submission" date="2021-01" db="EMBL/GenBank/DDBJ databases">
        <authorList>
            <person name="Kaushik A."/>
        </authorList>
    </citation>
    <scope>NUCLEOTIDE SEQUENCE</scope>
    <source>
        <strain evidence="9">AG1-1C</strain>
    </source>
</reference>
<dbReference type="EMBL" id="CAJMWS010000355">
    <property type="protein sequence ID" value="CAE6437260.1"/>
    <property type="molecule type" value="Genomic_DNA"/>
</dbReference>
<evidence type="ECO:0000256" key="4">
    <source>
        <dbReference type="ARBA" id="ARBA00023125"/>
    </source>
</evidence>
<dbReference type="Proteomes" id="UP000663846">
    <property type="component" value="Unassembled WGS sequence"/>
</dbReference>
<evidence type="ECO:0000256" key="2">
    <source>
        <dbReference type="ARBA" id="ARBA00022833"/>
    </source>
</evidence>
<keyword evidence="6" id="KW-0539">Nucleus</keyword>
<feature type="region of interest" description="Disordered" evidence="7">
    <location>
        <begin position="40"/>
        <end position="66"/>
    </location>
</feature>
<keyword evidence="5" id="KW-0804">Transcription</keyword>
<keyword evidence="3" id="KW-0805">Transcription regulation</keyword>
<feature type="domain" description="Xylanolytic transcriptional activator regulatory" evidence="8">
    <location>
        <begin position="217"/>
        <end position="316"/>
    </location>
</feature>
<evidence type="ECO:0000256" key="7">
    <source>
        <dbReference type="SAM" id="MobiDB-lite"/>
    </source>
</evidence>
<dbReference type="GO" id="GO:0003677">
    <property type="term" value="F:DNA binding"/>
    <property type="evidence" value="ECO:0007669"/>
    <property type="project" value="UniProtKB-KW"/>
</dbReference>
<evidence type="ECO:0000256" key="3">
    <source>
        <dbReference type="ARBA" id="ARBA00023015"/>
    </source>
</evidence>
<dbReference type="PANTHER" id="PTHR31313:SF81">
    <property type="entry name" value="TY1 ENHANCER ACTIVATOR"/>
    <property type="match status" value="1"/>
</dbReference>
<gene>
    <name evidence="9" type="ORF">RDB_LOCUS122681</name>
</gene>
<evidence type="ECO:0000313" key="9">
    <source>
        <dbReference type="EMBL" id="CAE6437260.1"/>
    </source>
</evidence>
<comment type="caution">
    <text evidence="9">The sequence shown here is derived from an EMBL/GenBank/DDBJ whole genome shotgun (WGS) entry which is preliminary data.</text>
</comment>
<evidence type="ECO:0000313" key="10">
    <source>
        <dbReference type="Proteomes" id="UP000663846"/>
    </source>
</evidence>
<evidence type="ECO:0000256" key="6">
    <source>
        <dbReference type="ARBA" id="ARBA00023242"/>
    </source>
</evidence>
<feature type="non-terminal residue" evidence="9">
    <location>
        <position position="1"/>
    </location>
</feature>
<sequence>GHECTWGTDGEDNGRPATKQFVESLRVKIQQLESEVALLKQEQHQTQSPLTTHSHPSSIISEPSPVSADGRWGFGSTPSIIAFGQVLPEIQAQPLSQSHTPLEFPHLVQPTRLAPVEVPVVNPPSIAPVLRYEYIFNIDTSLSLDEQYPAHRASLICQWNRYLPDLSPVQFSRFEHDTILSRCFSYGACCSLGIVPDLFLAQLLEHLSPEGAHSRTIEESKYYTPLLHCSLLAFGAGLSDNPAIRAQQTRGRLATQAKERLDEEFNNPSLSLMISLVLLSQYHSGIGERNTGYMYMGMALRAARIHSGLPNSPAQDWHCWSVFIQESLMALEINRPSEHPVPLVPISCPIAIEPESRPPLASSVTELLAHRDYFKYSARCFIQMCRLIVIITQMINNRFTDKQIILDVHLKLEIWFNSLPDGVMIRQRAALTFPPVLALHIVYWWFILHSHSPISEQSSILTTEPVRDLSVKMCSRATDKLVQLFNTFDKQFGLRYFPRNLVKAIYACGCALVIERDSASSASRKKRATAMEGIEFCIHALKVIGDIWPVAICMSEELESSAGIEPSASIRG</sequence>
<feature type="compositionally biased region" description="Low complexity" evidence="7">
    <location>
        <begin position="53"/>
        <end position="66"/>
    </location>
</feature>
<dbReference type="AlphaFoldDB" id="A0A8H2Y083"/>
<keyword evidence="2" id="KW-0862">Zinc</keyword>
<protein>
    <recommendedName>
        <fullName evidence="8">Xylanolytic transcriptional activator regulatory domain-containing protein</fullName>
    </recommendedName>
</protein>
<dbReference type="PANTHER" id="PTHR31313">
    <property type="entry name" value="TY1 ENHANCER ACTIVATOR"/>
    <property type="match status" value="1"/>
</dbReference>
<evidence type="ECO:0000256" key="5">
    <source>
        <dbReference type="ARBA" id="ARBA00023163"/>
    </source>
</evidence>
<keyword evidence="1" id="KW-0479">Metal-binding</keyword>
<name>A0A8H2Y083_9AGAM</name>
<organism evidence="9 10">
    <name type="scientific">Rhizoctonia solani</name>
    <dbReference type="NCBI Taxonomy" id="456999"/>
    <lineage>
        <taxon>Eukaryota</taxon>
        <taxon>Fungi</taxon>
        <taxon>Dikarya</taxon>
        <taxon>Basidiomycota</taxon>
        <taxon>Agaricomycotina</taxon>
        <taxon>Agaricomycetes</taxon>
        <taxon>Cantharellales</taxon>
        <taxon>Ceratobasidiaceae</taxon>
        <taxon>Rhizoctonia</taxon>
    </lineage>
</organism>
<dbReference type="GO" id="GO:0008270">
    <property type="term" value="F:zinc ion binding"/>
    <property type="evidence" value="ECO:0007669"/>
    <property type="project" value="InterPro"/>
</dbReference>
<dbReference type="CDD" id="cd12148">
    <property type="entry name" value="fungal_TF_MHR"/>
    <property type="match status" value="1"/>
</dbReference>
<evidence type="ECO:0000256" key="1">
    <source>
        <dbReference type="ARBA" id="ARBA00022723"/>
    </source>
</evidence>